<name>A0AAW1R0M9_9CHLO</name>
<evidence type="ECO:0000313" key="2">
    <source>
        <dbReference type="EMBL" id="KAK9827105.1"/>
    </source>
</evidence>
<accession>A0AAW1R0M9</accession>
<protein>
    <submittedName>
        <fullName evidence="2">Uncharacterized protein</fullName>
    </submittedName>
</protein>
<reference evidence="2 3" key="1">
    <citation type="journal article" date="2024" name="Nat. Commun.">
        <title>Phylogenomics reveals the evolutionary origins of lichenization in chlorophyte algae.</title>
        <authorList>
            <person name="Puginier C."/>
            <person name="Libourel C."/>
            <person name="Otte J."/>
            <person name="Skaloud P."/>
            <person name="Haon M."/>
            <person name="Grisel S."/>
            <person name="Petersen M."/>
            <person name="Berrin J.G."/>
            <person name="Delaux P.M."/>
            <person name="Dal Grande F."/>
            <person name="Keller J."/>
        </authorList>
    </citation>
    <scope>NUCLEOTIDE SEQUENCE [LARGE SCALE GENOMIC DNA]</scope>
    <source>
        <strain evidence="2 3">SAG 2145</strain>
    </source>
</reference>
<sequence length="176" mass="20008">MSAQELQALSAQAKTALEAVTAQDPKHLKALQSYFDELEKRYRAAVEELEGDDGEEDEQEDPENPDADIIFQTRDWHTGGLTTTFRDAPSAEEGEIAEVQAYPIFYPKGLQPMKNLKWTLKPSSRPSKPGKLVLDYGVELEELKKEPLFRGFKVLVHMAESEYDEEEEEDEDDAEE</sequence>
<gene>
    <name evidence="2" type="ORF">WJX74_006640</name>
</gene>
<organism evidence="2 3">
    <name type="scientific">Apatococcus lobatus</name>
    <dbReference type="NCBI Taxonomy" id="904363"/>
    <lineage>
        <taxon>Eukaryota</taxon>
        <taxon>Viridiplantae</taxon>
        <taxon>Chlorophyta</taxon>
        <taxon>core chlorophytes</taxon>
        <taxon>Trebouxiophyceae</taxon>
        <taxon>Chlorellales</taxon>
        <taxon>Chlorellaceae</taxon>
        <taxon>Apatococcus</taxon>
    </lineage>
</organism>
<dbReference type="EMBL" id="JALJOS010000019">
    <property type="protein sequence ID" value="KAK9827105.1"/>
    <property type="molecule type" value="Genomic_DNA"/>
</dbReference>
<proteinExistence type="predicted"/>
<comment type="caution">
    <text evidence="2">The sequence shown here is derived from an EMBL/GenBank/DDBJ whole genome shotgun (WGS) entry which is preliminary data.</text>
</comment>
<feature type="compositionally biased region" description="Acidic residues" evidence="1">
    <location>
        <begin position="47"/>
        <end position="66"/>
    </location>
</feature>
<dbReference type="AlphaFoldDB" id="A0AAW1R0M9"/>
<feature type="region of interest" description="Disordered" evidence="1">
    <location>
        <begin position="46"/>
        <end position="68"/>
    </location>
</feature>
<evidence type="ECO:0000313" key="3">
    <source>
        <dbReference type="Proteomes" id="UP001438707"/>
    </source>
</evidence>
<evidence type="ECO:0000256" key="1">
    <source>
        <dbReference type="SAM" id="MobiDB-lite"/>
    </source>
</evidence>
<dbReference type="Proteomes" id="UP001438707">
    <property type="component" value="Unassembled WGS sequence"/>
</dbReference>
<keyword evidence="3" id="KW-1185">Reference proteome</keyword>